<protein>
    <submittedName>
        <fullName evidence="1">Uncharacterized protein</fullName>
    </submittedName>
</protein>
<dbReference type="EMBL" id="CM010720">
    <property type="protein sequence ID" value="RZC67014.1"/>
    <property type="molecule type" value="Genomic_DNA"/>
</dbReference>
<feature type="non-terminal residue" evidence="1">
    <location>
        <position position="137"/>
    </location>
</feature>
<dbReference type="AlphaFoldDB" id="A0A4Y7K111"/>
<keyword evidence="2" id="KW-1185">Reference proteome</keyword>
<dbReference type="SUPFAM" id="SSF143113">
    <property type="entry name" value="NAP-like"/>
    <property type="match status" value="1"/>
</dbReference>
<dbReference type="Gene3D" id="3.30.1120.90">
    <property type="entry name" value="Nucleosome assembly protein"/>
    <property type="match status" value="1"/>
</dbReference>
<dbReference type="InterPro" id="IPR037231">
    <property type="entry name" value="NAP-like_sf"/>
</dbReference>
<proteinExistence type="predicted"/>
<evidence type="ECO:0000313" key="2">
    <source>
        <dbReference type="Proteomes" id="UP000316621"/>
    </source>
</evidence>
<dbReference type="Gramene" id="RZC67014">
    <property type="protein sequence ID" value="RZC67014"/>
    <property type="gene ID" value="C5167_010702"/>
</dbReference>
<accession>A0A4Y7K111</accession>
<gene>
    <name evidence="1" type="ORF">C5167_010702</name>
</gene>
<reference evidence="1 2" key="1">
    <citation type="journal article" date="2018" name="Science">
        <title>The opium poppy genome and morphinan production.</title>
        <authorList>
            <person name="Guo L."/>
            <person name="Winzer T."/>
            <person name="Yang X."/>
            <person name="Li Y."/>
            <person name="Ning Z."/>
            <person name="He Z."/>
            <person name="Teodor R."/>
            <person name="Lu Y."/>
            <person name="Bowser T.A."/>
            <person name="Graham I.A."/>
            <person name="Ye K."/>
        </authorList>
    </citation>
    <scope>NUCLEOTIDE SEQUENCE [LARGE SCALE GENOMIC DNA]</scope>
    <source>
        <strain evidence="2">cv. HN1</strain>
        <tissue evidence="1">Leaves</tissue>
    </source>
</reference>
<organism evidence="1 2">
    <name type="scientific">Papaver somniferum</name>
    <name type="common">Opium poppy</name>
    <dbReference type="NCBI Taxonomy" id="3469"/>
    <lineage>
        <taxon>Eukaryota</taxon>
        <taxon>Viridiplantae</taxon>
        <taxon>Streptophyta</taxon>
        <taxon>Embryophyta</taxon>
        <taxon>Tracheophyta</taxon>
        <taxon>Spermatophyta</taxon>
        <taxon>Magnoliopsida</taxon>
        <taxon>Ranunculales</taxon>
        <taxon>Papaveraceae</taxon>
        <taxon>Papaveroideae</taxon>
        <taxon>Papaver</taxon>
    </lineage>
</organism>
<evidence type="ECO:0000313" key="1">
    <source>
        <dbReference type="EMBL" id="RZC67014.1"/>
    </source>
</evidence>
<name>A0A4Y7K111_PAPSO</name>
<sequence>MSISKLSGFGKLVLESILRTCTKHVRISRQKFEQNPFFENVELSREFSFSHKGTIDISFTEIKWKDKINGSWSQLWRRSKFFGISLCCSRGTKTICDCFNCCCCYSDPPVQNIPAVNKFPPSPPVYKDKLGPSGVVQ</sequence>
<dbReference type="Proteomes" id="UP000316621">
    <property type="component" value="Chromosome 6"/>
</dbReference>